<dbReference type="EMBL" id="FOTY01000007">
    <property type="protein sequence ID" value="SFL87755.1"/>
    <property type="molecule type" value="Genomic_DNA"/>
</dbReference>
<dbReference type="InterPro" id="IPR019676">
    <property type="entry name" value="DUF2529"/>
</dbReference>
<gene>
    <name evidence="2" type="ORF">SAMN04488054_10750</name>
</gene>
<protein>
    <recommendedName>
        <fullName evidence="1">DUF2529 domain-containing protein</fullName>
    </recommendedName>
</protein>
<evidence type="ECO:0000313" key="2">
    <source>
        <dbReference type="EMBL" id="SFL87755.1"/>
    </source>
</evidence>
<name>A0A1I4L9N9_9BACI</name>
<dbReference type="Pfam" id="PF10740">
    <property type="entry name" value="DUF2529"/>
    <property type="match status" value="1"/>
</dbReference>
<dbReference type="RefSeq" id="WP_090926473.1">
    <property type="nucleotide sequence ID" value="NZ_FOTY01000007.1"/>
</dbReference>
<feature type="domain" description="DUF2529" evidence="1">
    <location>
        <begin position="1"/>
        <end position="169"/>
    </location>
</feature>
<dbReference type="AlphaFoldDB" id="A0A1I4L9N9"/>
<dbReference type="STRING" id="266892.SAMN04488054_10750"/>
<dbReference type="Proteomes" id="UP000199668">
    <property type="component" value="Unassembled WGS sequence"/>
</dbReference>
<keyword evidence="3" id="KW-1185">Reference proteome</keyword>
<dbReference type="OrthoDB" id="2737584at2"/>
<evidence type="ECO:0000259" key="1">
    <source>
        <dbReference type="Pfam" id="PF10740"/>
    </source>
</evidence>
<dbReference type="Gene3D" id="3.40.50.10490">
    <property type="entry name" value="Glucose-6-phosphate isomerase like protein, domain 1"/>
    <property type="match status" value="1"/>
</dbReference>
<sequence length="172" mass="18221">MKVFATQLQGAFQHILSEDEAIENGARLLAQGPAGTGRLLIGGTSSMEGSALTLAQHPDAPPQTAFVPLEELGKVEMDDRVLLLAGNEEKDALLTAAGRLLEQEIPFVVTAPFAAEDSGLELEPTDVWLQTHVKGGIVPGEGGLRMGDPSALCALFAGQLLFLNIIEMLDEF</sequence>
<proteinExistence type="predicted"/>
<accession>A0A1I4L9N9</accession>
<organism evidence="2 3">
    <name type="scientific">Salibacterium qingdaonense</name>
    <dbReference type="NCBI Taxonomy" id="266892"/>
    <lineage>
        <taxon>Bacteria</taxon>
        <taxon>Bacillati</taxon>
        <taxon>Bacillota</taxon>
        <taxon>Bacilli</taxon>
        <taxon>Bacillales</taxon>
        <taxon>Bacillaceae</taxon>
    </lineage>
</organism>
<evidence type="ECO:0000313" key="3">
    <source>
        <dbReference type="Proteomes" id="UP000199668"/>
    </source>
</evidence>
<reference evidence="2 3" key="1">
    <citation type="submission" date="2016-10" db="EMBL/GenBank/DDBJ databases">
        <authorList>
            <person name="de Groot N.N."/>
        </authorList>
    </citation>
    <scope>NUCLEOTIDE SEQUENCE [LARGE SCALE GENOMIC DNA]</scope>
    <source>
        <strain evidence="2 3">CGMCC 1.6134</strain>
    </source>
</reference>